<dbReference type="SUPFAM" id="SSF56935">
    <property type="entry name" value="Porins"/>
    <property type="match status" value="1"/>
</dbReference>
<dbReference type="InterPro" id="IPR000531">
    <property type="entry name" value="Beta-barrel_TonB"/>
</dbReference>
<dbReference type="InterPro" id="IPR037066">
    <property type="entry name" value="Plug_dom_sf"/>
</dbReference>
<dbReference type="GO" id="GO:0044718">
    <property type="term" value="P:siderophore transmembrane transport"/>
    <property type="evidence" value="ECO:0007669"/>
    <property type="project" value="TreeGrafter"/>
</dbReference>
<evidence type="ECO:0000256" key="9">
    <source>
        <dbReference type="RuleBase" id="RU003357"/>
    </source>
</evidence>
<keyword evidence="13" id="KW-0675">Receptor</keyword>
<gene>
    <name evidence="13" type="ORF">TMPK1_13530</name>
</gene>
<dbReference type="InterPro" id="IPR036942">
    <property type="entry name" value="Beta-barrel_TonB_sf"/>
</dbReference>
<keyword evidence="7 8" id="KW-0998">Cell outer membrane</keyword>
<feature type="domain" description="TonB-dependent receptor-like beta-barrel" evidence="11">
    <location>
        <begin position="255"/>
        <end position="671"/>
    </location>
</feature>
<evidence type="ECO:0000256" key="10">
    <source>
        <dbReference type="SAM" id="SignalP"/>
    </source>
</evidence>
<dbReference type="PANTHER" id="PTHR30069">
    <property type="entry name" value="TONB-DEPENDENT OUTER MEMBRANE RECEPTOR"/>
    <property type="match status" value="1"/>
</dbReference>
<evidence type="ECO:0000259" key="11">
    <source>
        <dbReference type="Pfam" id="PF00593"/>
    </source>
</evidence>
<organism evidence="13 14">
    <name type="scientific">Roseiterribacter gracilis</name>
    <dbReference type="NCBI Taxonomy" id="2812848"/>
    <lineage>
        <taxon>Bacteria</taxon>
        <taxon>Pseudomonadati</taxon>
        <taxon>Pseudomonadota</taxon>
        <taxon>Alphaproteobacteria</taxon>
        <taxon>Rhodospirillales</taxon>
        <taxon>Roseiterribacteraceae</taxon>
        <taxon>Roseiterribacter</taxon>
    </lineage>
</organism>
<evidence type="ECO:0000313" key="14">
    <source>
        <dbReference type="Proteomes" id="UP000681075"/>
    </source>
</evidence>
<keyword evidence="4 8" id="KW-0812">Transmembrane</keyword>
<protein>
    <submittedName>
        <fullName evidence="13">Siderophore receptor</fullName>
    </submittedName>
</protein>
<evidence type="ECO:0000256" key="2">
    <source>
        <dbReference type="ARBA" id="ARBA00022448"/>
    </source>
</evidence>
<evidence type="ECO:0000256" key="1">
    <source>
        <dbReference type="ARBA" id="ARBA00004571"/>
    </source>
</evidence>
<evidence type="ECO:0000313" key="13">
    <source>
        <dbReference type="EMBL" id="GIL39116.1"/>
    </source>
</evidence>
<dbReference type="CDD" id="cd01347">
    <property type="entry name" value="ligand_gated_channel"/>
    <property type="match status" value="1"/>
</dbReference>
<dbReference type="PANTHER" id="PTHR30069:SF42">
    <property type="entry name" value="FERRIC AEROBACTIN RECEPTOR"/>
    <property type="match status" value="1"/>
</dbReference>
<comment type="caution">
    <text evidence="13">The sequence shown here is derived from an EMBL/GenBank/DDBJ whole genome shotgun (WGS) entry which is preliminary data.</text>
</comment>
<evidence type="ECO:0000256" key="3">
    <source>
        <dbReference type="ARBA" id="ARBA00022452"/>
    </source>
</evidence>
<dbReference type="InterPro" id="IPR012910">
    <property type="entry name" value="Plug_dom"/>
</dbReference>
<name>A0A8S8XD10_9PROT</name>
<evidence type="ECO:0000256" key="5">
    <source>
        <dbReference type="ARBA" id="ARBA00023077"/>
    </source>
</evidence>
<dbReference type="Proteomes" id="UP000681075">
    <property type="component" value="Unassembled WGS sequence"/>
</dbReference>
<keyword evidence="14" id="KW-1185">Reference proteome</keyword>
<dbReference type="InterPro" id="IPR039426">
    <property type="entry name" value="TonB-dep_rcpt-like"/>
</dbReference>
<evidence type="ECO:0000256" key="7">
    <source>
        <dbReference type="ARBA" id="ARBA00023237"/>
    </source>
</evidence>
<dbReference type="EMBL" id="BOPV01000001">
    <property type="protein sequence ID" value="GIL39116.1"/>
    <property type="molecule type" value="Genomic_DNA"/>
</dbReference>
<proteinExistence type="inferred from homology"/>
<dbReference type="GO" id="GO:0015344">
    <property type="term" value="F:siderophore uptake transmembrane transporter activity"/>
    <property type="evidence" value="ECO:0007669"/>
    <property type="project" value="TreeGrafter"/>
</dbReference>
<feature type="signal peptide" evidence="10">
    <location>
        <begin position="1"/>
        <end position="22"/>
    </location>
</feature>
<feature type="chain" id="PRO_5035914978" evidence="10">
    <location>
        <begin position="23"/>
        <end position="711"/>
    </location>
</feature>
<dbReference type="Pfam" id="PF00593">
    <property type="entry name" value="TonB_dep_Rec_b-barrel"/>
    <property type="match status" value="1"/>
</dbReference>
<evidence type="ECO:0000256" key="6">
    <source>
        <dbReference type="ARBA" id="ARBA00023136"/>
    </source>
</evidence>
<feature type="domain" description="TonB-dependent receptor plug" evidence="12">
    <location>
        <begin position="46"/>
        <end position="148"/>
    </location>
</feature>
<evidence type="ECO:0000256" key="8">
    <source>
        <dbReference type="PROSITE-ProRule" id="PRU01360"/>
    </source>
</evidence>
<dbReference type="RefSeq" id="WP_420242214.1">
    <property type="nucleotide sequence ID" value="NZ_BOPV01000001.1"/>
</dbReference>
<evidence type="ECO:0000259" key="12">
    <source>
        <dbReference type="Pfam" id="PF07715"/>
    </source>
</evidence>
<dbReference type="GO" id="GO:0009279">
    <property type="term" value="C:cell outer membrane"/>
    <property type="evidence" value="ECO:0007669"/>
    <property type="project" value="UniProtKB-SubCell"/>
</dbReference>
<accession>A0A8S8XD10</accession>
<comment type="similarity">
    <text evidence="8 9">Belongs to the TonB-dependent receptor family.</text>
</comment>
<keyword evidence="2 8" id="KW-0813">Transport</keyword>
<sequence length="711" mass="76193">MVHAARGFLIVTATLATGPALAQSAVASGPIDEITVTGSRLPAKVTSIPGSVTVIKAEEVMKQADVTPDLGAMLSQLVPGMAPSAYDASSYAQTLRGRKPVVLIDGVTQSMPLRGGRDLKILSASVIERVEVIRGSTAIYGQSGAGGVINYITKQPRGEGFNFNTSVGLGSSLTKLDSGGLQYYVNQSATGAVNRVDFVFDGSFESLGMFRGSDGRLIPPDPGLQGGLADTKSYNVFGKIGFTIDDQQRIEVAGGHYERAQDTDWTSGSGIYKQVFSPAVLKTSRENVLRAGQVGEDARTENTSGTVTYTHGNVFGSKLQVQALYSEHYDSYTSIFQGAANFTPETQSYIQGRKWGGRLDIDTPINFASTRILWGVDFLVDKTAQPTIDGRLFMPWLRAEDISFFAQMQSSPTEWLDLRAGLRRENITLDVPTYTVLPQPISRIVGGNTVQGGKLDYSDTLVNAGAVVHLGPIFDVFGGYSQGFSIGDIGRVLRSPPVSVRSLAQLQLGAQVINSYEVGVRAHVGNVSAELVGFRNTSALGTTLDPVTGVIVRAPERVKGLEFSTDIRLSTEVRVGGTFTWMEGEFTSNNVTLPLDFTRVPPRKTTAYISYDFVPGWNVLLQGQMIATENRFNLPSPKGGGRGDVKGYILADLVIAGPVGPGRASLAISNLFNETFSPIVNQTADFADLRRTVGYAQGPGRAALVRYSVSY</sequence>
<keyword evidence="5 9" id="KW-0798">TonB box</keyword>
<keyword evidence="10" id="KW-0732">Signal</keyword>
<dbReference type="Pfam" id="PF07715">
    <property type="entry name" value="Plug"/>
    <property type="match status" value="1"/>
</dbReference>
<evidence type="ECO:0000256" key="4">
    <source>
        <dbReference type="ARBA" id="ARBA00022692"/>
    </source>
</evidence>
<keyword evidence="6 8" id="KW-0472">Membrane</keyword>
<dbReference type="Gene3D" id="2.170.130.10">
    <property type="entry name" value="TonB-dependent receptor, plug domain"/>
    <property type="match status" value="1"/>
</dbReference>
<keyword evidence="3 8" id="KW-1134">Transmembrane beta strand</keyword>
<dbReference type="PROSITE" id="PS52016">
    <property type="entry name" value="TONB_DEPENDENT_REC_3"/>
    <property type="match status" value="1"/>
</dbReference>
<comment type="subcellular location">
    <subcellularLocation>
        <location evidence="1 8">Cell outer membrane</location>
        <topology evidence="1 8">Multi-pass membrane protein</topology>
    </subcellularLocation>
</comment>
<reference evidence="13" key="1">
    <citation type="submission" date="2021-02" db="EMBL/GenBank/DDBJ databases">
        <title>Genome sequence of Rhodospirillales sp. strain TMPK1 isolated from soil.</title>
        <authorList>
            <person name="Nakai R."/>
            <person name="Kusada H."/>
            <person name="Tamaki H."/>
        </authorList>
    </citation>
    <scope>NUCLEOTIDE SEQUENCE</scope>
    <source>
        <strain evidence="13">TMPK1</strain>
    </source>
</reference>
<dbReference type="Gene3D" id="2.40.170.20">
    <property type="entry name" value="TonB-dependent receptor, beta-barrel domain"/>
    <property type="match status" value="1"/>
</dbReference>
<dbReference type="AlphaFoldDB" id="A0A8S8XD10"/>